<keyword evidence="1" id="KW-0472">Membrane</keyword>
<feature type="transmembrane region" description="Helical" evidence="1">
    <location>
        <begin position="48"/>
        <end position="77"/>
    </location>
</feature>
<feature type="transmembrane region" description="Helical" evidence="1">
    <location>
        <begin position="128"/>
        <end position="147"/>
    </location>
</feature>
<evidence type="ECO:0000313" key="3">
    <source>
        <dbReference type="Proteomes" id="UP000439780"/>
    </source>
</evidence>
<organism evidence="2 3">
    <name type="scientific">Qipengyuania algicida</name>
    <dbReference type="NCBI Taxonomy" id="1836209"/>
    <lineage>
        <taxon>Bacteria</taxon>
        <taxon>Pseudomonadati</taxon>
        <taxon>Pseudomonadota</taxon>
        <taxon>Alphaproteobacteria</taxon>
        <taxon>Sphingomonadales</taxon>
        <taxon>Erythrobacteraceae</taxon>
        <taxon>Qipengyuania</taxon>
    </lineage>
</organism>
<sequence length="167" mass="17581">MRISRPKGPGTLKCFLFGWVIAWAAAIYLSCAFIWLGGIARVVSGARGAGAIFAIADAVSPWAKLAIGIAMGTALILRRRLWPMAGRNALAADGTACVLAMLLTLGLLPSPWSAGFGVGLTGARFTPLATALYIAAAAIGGILATMFEANCLNNRRKLNEIYRDRSQ</sequence>
<reference evidence="2 3" key="1">
    <citation type="submission" date="2019-12" db="EMBL/GenBank/DDBJ databases">
        <title>Genomic-based taxomic classification of the family Erythrobacteraceae.</title>
        <authorList>
            <person name="Xu L."/>
        </authorList>
    </citation>
    <scope>NUCLEOTIDE SEQUENCE [LARGE SCALE GENOMIC DNA]</scope>
    <source>
        <strain evidence="2 3">KEMB 9005-328</strain>
    </source>
</reference>
<proteinExistence type="predicted"/>
<keyword evidence="3" id="KW-1185">Reference proteome</keyword>
<keyword evidence="1" id="KW-1133">Transmembrane helix</keyword>
<gene>
    <name evidence="2" type="ORF">GRI58_01420</name>
</gene>
<dbReference type="OrthoDB" id="1495424at2"/>
<accession>A0A845AB61</accession>
<dbReference type="RefSeq" id="WP_160751766.1">
    <property type="nucleotide sequence ID" value="NZ_WTYA01000001.1"/>
</dbReference>
<name>A0A845AB61_9SPHN</name>
<keyword evidence="1" id="KW-0812">Transmembrane</keyword>
<dbReference type="EMBL" id="WTYA01000001">
    <property type="protein sequence ID" value="MXP27480.1"/>
    <property type="molecule type" value="Genomic_DNA"/>
</dbReference>
<evidence type="ECO:0000256" key="1">
    <source>
        <dbReference type="SAM" id="Phobius"/>
    </source>
</evidence>
<protein>
    <submittedName>
        <fullName evidence="2">Uncharacterized protein</fullName>
    </submittedName>
</protein>
<feature type="transmembrane region" description="Helical" evidence="1">
    <location>
        <begin position="12"/>
        <end position="36"/>
    </location>
</feature>
<dbReference type="Proteomes" id="UP000439780">
    <property type="component" value="Unassembled WGS sequence"/>
</dbReference>
<evidence type="ECO:0000313" key="2">
    <source>
        <dbReference type="EMBL" id="MXP27480.1"/>
    </source>
</evidence>
<feature type="transmembrane region" description="Helical" evidence="1">
    <location>
        <begin position="89"/>
        <end position="108"/>
    </location>
</feature>
<dbReference type="AlphaFoldDB" id="A0A845AB61"/>
<comment type="caution">
    <text evidence="2">The sequence shown here is derived from an EMBL/GenBank/DDBJ whole genome shotgun (WGS) entry which is preliminary data.</text>
</comment>